<dbReference type="EnsemblPlants" id="AES59196">
    <property type="protein sequence ID" value="AES59196"/>
    <property type="gene ID" value="MTR_1g015570"/>
</dbReference>
<evidence type="ECO:0000313" key="2">
    <source>
        <dbReference type="EMBL" id="AES59196.1"/>
    </source>
</evidence>
<name>G7I926_MEDTR</name>
<accession>G7I926</accession>
<dbReference type="AlphaFoldDB" id="G7I926"/>
<keyword evidence="4" id="KW-1185">Reference proteome</keyword>
<evidence type="ECO:0000256" key="1">
    <source>
        <dbReference type="SAM" id="MobiDB-lite"/>
    </source>
</evidence>
<dbReference type="PaxDb" id="3880-AES59196"/>
<proteinExistence type="predicted"/>
<reference evidence="2 4" key="2">
    <citation type="journal article" date="2014" name="BMC Genomics">
        <title>An improved genome release (version Mt4.0) for the model legume Medicago truncatula.</title>
        <authorList>
            <person name="Tang H."/>
            <person name="Krishnakumar V."/>
            <person name="Bidwell S."/>
            <person name="Rosen B."/>
            <person name="Chan A."/>
            <person name="Zhou S."/>
            <person name="Gentzbittel L."/>
            <person name="Childs K.L."/>
            <person name="Yandell M."/>
            <person name="Gundlach H."/>
            <person name="Mayer K.F."/>
            <person name="Schwartz D.C."/>
            <person name="Town C.D."/>
        </authorList>
    </citation>
    <scope>GENOME REANNOTATION</scope>
    <source>
        <strain evidence="3 4">cv. Jemalong A17</strain>
    </source>
</reference>
<reference evidence="2 4" key="1">
    <citation type="journal article" date="2011" name="Nature">
        <title>The Medicago genome provides insight into the evolution of rhizobial symbioses.</title>
        <authorList>
            <person name="Young N.D."/>
            <person name="Debelle F."/>
            <person name="Oldroyd G.E."/>
            <person name="Geurts R."/>
            <person name="Cannon S.B."/>
            <person name="Udvardi M.K."/>
            <person name="Benedito V.A."/>
            <person name="Mayer K.F."/>
            <person name="Gouzy J."/>
            <person name="Schoof H."/>
            <person name="Van de Peer Y."/>
            <person name="Proost S."/>
            <person name="Cook D.R."/>
            <person name="Meyers B.C."/>
            <person name="Spannagl M."/>
            <person name="Cheung F."/>
            <person name="De Mita S."/>
            <person name="Krishnakumar V."/>
            <person name="Gundlach H."/>
            <person name="Zhou S."/>
            <person name="Mudge J."/>
            <person name="Bharti A.K."/>
            <person name="Murray J.D."/>
            <person name="Naoumkina M.A."/>
            <person name="Rosen B."/>
            <person name="Silverstein K.A."/>
            <person name="Tang H."/>
            <person name="Rombauts S."/>
            <person name="Zhao P.X."/>
            <person name="Zhou P."/>
            <person name="Barbe V."/>
            <person name="Bardou P."/>
            <person name="Bechner M."/>
            <person name="Bellec A."/>
            <person name="Berger A."/>
            <person name="Berges H."/>
            <person name="Bidwell S."/>
            <person name="Bisseling T."/>
            <person name="Choisne N."/>
            <person name="Couloux A."/>
            <person name="Denny R."/>
            <person name="Deshpande S."/>
            <person name="Dai X."/>
            <person name="Doyle J.J."/>
            <person name="Dudez A.M."/>
            <person name="Farmer A.D."/>
            <person name="Fouteau S."/>
            <person name="Franken C."/>
            <person name="Gibelin C."/>
            <person name="Gish J."/>
            <person name="Goldstein S."/>
            <person name="Gonzalez A.J."/>
            <person name="Green P.J."/>
            <person name="Hallab A."/>
            <person name="Hartog M."/>
            <person name="Hua A."/>
            <person name="Humphray S.J."/>
            <person name="Jeong D.H."/>
            <person name="Jing Y."/>
            <person name="Jocker A."/>
            <person name="Kenton S.M."/>
            <person name="Kim D.J."/>
            <person name="Klee K."/>
            <person name="Lai H."/>
            <person name="Lang C."/>
            <person name="Lin S."/>
            <person name="Macmil S.L."/>
            <person name="Magdelenat G."/>
            <person name="Matthews L."/>
            <person name="McCorrison J."/>
            <person name="Monaghan E.L."/>
            <person name="Mun J.H."/>
            <person name="Najar F.Z."/>
            <person name="Nicholson C."/>
            <person name="Noirot C."/>
            <person name="O'Bleness M."/>
            <person name="Paule C.R."/>
            <person name="Poulain J."/>
            <person name="Prion F."/>
            <person name="Qin B."/>
            <person name="Qu C."/>
            <person name="Retzel E.F."/>
            <person name="Riddle C."/>
            <person name="Sallet E."/>
            <person name="Samain S."/>
            <person name="Samson N."/>
            <person name="Sanders I."/>
            <person name="Saurat O."/>
            <person name="Scarpelli C."/>
            <person name="Schiex T."/>
            <person name="Segurens B."/>
            <person name="Severin A.J."/>
            <person name="Sherrier D.J."/>
            <person name="Shi R."/>
            <person name="Sims S."/>
            <person name="Singer S.R."/>
            <person name="Sinharoy S."/>
            <person name="Sterck L."/>
            <person name="Viollet A."/>
            <person name="Wang B.B."/>
            <person name="Wang K."/>
            <person name="Wang M."/>
            <person name="Wang X."/>
            <person name="Warfsmann J."/>
            <person name="Weissenbach J."/>
            <person name="White D.D."/>
            <person name="White J.D."/>
            <person name="Wiley G.B."/>
            <person name="Wincker P."/>
            <person name="Xing Y."/>
            <person name="Yang L."/>
            <person name="Yao Z."/>
            <person name="Ying F."/>
            <person name="Zhai J."/>
            <person name="Zhou L."/>
            <person name="Zuber A."/>
            <person name="Denarie J."/>
            <person name="Dixon R.A."/>
            <person name="May G.D."/>
            <person name="Schwartz D.C."/>
            <person name="Rogers J."/>
            <person name="Quetier F."/>
            <person name="Town C.D."/>
            <person name="Roe B.A."/>
        </authorList>
    </citation>
    <scope>NUCLEOTIDE SEQUENCE [LARGE SCALE GENOMIC DNA]</scope>
    <source>
        <strain evidence="2">A17</strain>
        <strain evidence="3 4">cv. Jemalong A17</strain>
    </source>
</reference>
<dbReference type="EMBL" id="CM001217">
    <property type="protein sequence ID" value="AES59196.1"/>
    <property type="molecule type" value="Genomic_DNA"/>
</dbReference>
<dbReference type="HOGENOM" id="CLU_2295820_0_0_1"/>
<sequence length="101" mass="11816">MFEIESIQKKNRKPNQSKSKLQKTRINAEERDTRACLVLRKEGGWKAARKESLWKIVLPLFGCSISKERKYHHLAGPTLKTFLPAKRRKCEMSFQHGEMTT</sequence>
<dbReference type="Proteomes" id="UP000002051">
    <property type="component" value="Unassembled WGS sequence"/>
</dbReference>
<feature type="region of interest" description="Disordered" evidence="1">
    <location>
        <begin position="1"/>
        <end position="27"/>
    </location>
</feature>
<evidence type="ECO:0000313" key="4">
    <source>
        <dbReference type="Proteomes" id="UP000002051"/>
    </source>
</evidence>
<protein>
    <submittedName>
        <fullName evidence="2 3">Uncharacterized protein</fullName>
    </submittedName>
</protein>
<evidence type="ECO:0000313" key="3">
    <source>
        <dbReference type="EnsemblPlants" id="AES59196"/>
    </source>
</evidence>
<gene>
    <name evidence="2" type="ordered locus">MTR_1g015570</name>
</gene>
<feature type="compositionally biased region" description="Basic residues" evidence="1">
    <location>
        <begin position="9"/>
        <end position="23"/>
    </location>
</feature>
<reference evidence="3" key="3">
    <citation type="submission" date="2015-04" db="UniProtKB">
        <authorList>
            <consortium name="EnsemblPlants"/>
        </authorList>
    </citation>
    <scope>IDENTIFICATION</scope>
    <source>
        <strain evidence="3">cv. Jemalong A17</strain>
    </source>
</reference>
<organism evidence="2 4">
    <name type="scientific">Medicago truncatula</name>
    <name type="common">Barrel medic</name>
    <name type="synonym">Medicago tribuloides</name>
    <dbReference type="NCBI Taxonomy" id="3880"/>
    <lineage>
        <taxon>Eukaryota</taxon>
        <taxon>Viridiplantae</taxon>
        <taxon>Streptophyta</taxon>
        <taxon>Embryophyta</taxon>
        <taxon>Tracheophyta</taxon>
        <taxon>Spermatophyta</taxon>
        <taxon>Magnoliopsida</taxon>
        <taxon>eudicotyledons</taxon>
        <taxon>Gunneridae</taxon>
        <taxon>Pentapetalae</taxon>
        <taxon>rosids</taxon>
        <taxon>fabids</taxon>
        <taxon>Fabales</taxon>
        <taxon>Fabaceae</taxon>
        <taxon>Papilionoideae</taxon>
        <taxon>50 kb inversion clade</taxon>
        <taxon>NPAAA clade</taxon>
        <taxon>Hologalegina</taxon>
        <taxon>IRL clade</taxon>
        <taxon>Trifolieae</taxon>
        <taxon>Medicago</taxon>
    </lineage>
</organism>